<sequence length="66" mass="6650">MTPKASSKSAAPDFDDAARFPCLTTLTPAAAAMIAAVVEMFIVLAPSPPVPTVSTALSSIEIGAQC</sequence>
<proteinExistence type="predicted"/>
<gene>
    <name evidence="2" type="ORF">UFOPK1395_00220</name>
</gene>
<dbReference type="EMBL" id="CAEZSB010000012">
    <property type="protein sequence ID" value="CAB4530398.1"/>
    <property type="molecule type" value="Genomic_DNA"/>
</dbReference>
<name>A0A6J6AVT0_9ZZZZ</name>
<feature type="transmembrane region" description="Helical" evidence="1">
    <location>
        <begin position="20"/>
        <end position="45"/>
    </location>
</feature>
<keyword evidence="1" id="KW-0472">Membrane</keyword>
<evidence type="ECO:0000313" key="2">
    <source>
        <dbReference type="EMBL" id="CAB4530398.1"/>
    </source>
</evidence>
<keyword evidence="1" id="KW-1133">Transmembrane helix</keyword>
<evidence type="ECO:0000256" key="1">
    <source>
        <dbReference type="SAM" id="Phobius"/>
    </source>
</evidence>
<keyword evidence="1" id="KW-0812">Transmembrane</keyword>
<organism evidence="2">
    <name type="scientific">freshwater metagenome</name>
    <dbReference type="NCBI Taxonomy" id="449393"/>
    <lineage>
        <taxon>unclassified sequences</taxon>
        <taxon>metagenomes</taxon>
        <taxon>ecological metagenomes</taxon>
    </lineage>
</organism>
<accession>A0A6J6AVT0</accession>
<protein>
    <submittedName>
        <fullName evidence="2">Unannotated protein</fullName>
    </submittedName>
</protein>
<dbReference type="AlphaFoldDB" id="A0A6J6AVT0"/>
<reference evidence="2" key="1">
    <citation type="submission" date="2020-05" db="EMBL/GenBank/DDBJ databases">
        <authorList>
            <person name="Chiriac C."/>
            <person name="Salcher M."/>
            <person name="Ghai R."/>
            <person name="Kavagutti S V."/>
        </authorList>
    </citation>
    <scope>NUCLEOTIDE SEQUENCE</scope>
</reference>